<proteinExistence type="predicted"/>
<organism evidence="2 3">
    <name type="scientific">Ligilactobacillus pabuli</name>
    <dbReference type="NCBI Taxonomy" id="2886039"/>
    <lineage>
        <taxon>Bacteria</taxon>
        <taxon>Bacillati</taxon>
        <taxon>Bacillota</taxon>
        <taxon>Bacilli</taxon>
        <taxon>Lactobacillales</taxon>
        <taxon>Lactobacillaceae</taxon>
        <taxon>Ligilactobacillus</taxon>
    </lineage>
</organism>
<evidence type="ECO:0000259" key="1">
    <source>
        <dbReference type="Pfam" id="PF21814"/>
    </source>
</evidence>
<sequence length="386" mass="43560">MTDDIVPALLEVIQTEFDEQTAKDPKLVAAVKALQSKKATYLDVNDFAITVGQILGKVLGQHITGESLPDGKMYFNIAQRLLDSTMKKNHELISSYALDVQNGLNQQAGLHMRGQTAPVNQSRIDGIVNRVSQEDDFEKVQWLLEDPLINFSQSVVDDTIKANAEFQAKAGLHPKITRRVAGHACDWCKALAGTYDYQDEPHDIYRRHERCRCTVDYKPGDGRQQNVWSKAWKDPQKDAKINVRKKIGLLTDNYTGPSGVSALKRGRVHPQALPNWQNATISKSKLVNYALDINHNVGGPKAKEFRDRLGITTSNYRILLNQIYQKLPYYKAIFKGNEGYGKKYFVIMPIKGANKEYANVLTAWIEDKNEVRLTTVRIAKEGESKK</sequence>
<reference evidence="2" key="1">
    <citation type="journal article" date="2022" name="Int. J. Syst. Evol. Microbiol.">
        <title>A novel species of lactic acid bacteria, Ligilactobacillus pabuli sp. nov., isolated from alfalfa silage.</title>
        <authorList>
            <person name="Tohno M."/>
            <person name="Tanizawa Y."/>
            <person name="Sawada H."/>
            <person name="Sakamoto M."/>
            <person name="Ohkuma M."/>
            <person name="Kobayashi H."/>
        </authorList>
    </citation>
    <scope>NUCLEOTIDE SEQUENCE</scope>
    <source>
        <strain evidence="2">AF129</strain>
    </source>
</reference>
<dbReference type="RefSeq" id="WP_244054116.1">
    <property type="nucleotide sequence ID" value="NZ_BQXH01000001.1"/>
</dbReference>
<dbReference type="InterPro" id="IPR049250">
    <property type="entry name" value="DUF6883"/>
</dbReference>
<keyword evidence="3" id="KW-1185">Reference proteome</keyword>
<gene>
    <name evidence="2" type="ORF">LPAF129_01920</name>
</gene>
<dbReference type="Pfam" id="PF21814">
    <property type="entry name" value="DUF6883"/>
    <property type="match status" value="1"/>
</dbReference>
<protein>
    <recommendedName>
        <fullName evidence="1">DUF6883 domain-containing protein</fullName>
    </recommendedName>
</protein>
<name>A0ABQ5JG89_9LACO</name>
<comment type="caution">
    <text evidence="2">The sequence shown here is derived from an EMBL/GenBank/DDBJ whole genome shotgun (WGS) entry which is preliminary data.</text>
</comment>
<dbReference type="EMBL" id="BQXH01000001">
    <property type="protein sequence ID" value="GKS80507.1"/>
    <property type="molecule type" value="Genomic_DNA"/>
</dbReference>
<evidence type="ECO:0000313" key="3">
    <source>
        <dbReference type="Proteomes" id="UP001055149"/>
    </source>
</evidence>
<feature type="domain" description="DUF6883" evidence="1">
    <location>
        <begin position="273"/>
        <end position="372"/>
    </location>
</feature>
<evidence type="ECO:0000313" key="2">
    <source>
        <dbReference type="EMBL" id="GKS80507.1"/>
    </source>
</evidence>
<dbReference type="Proteomes" id="UP001055149">
    <property type="component" value="Unassembled WGS sequence"/>
</dbReference>
<accession>A0ABQ5JG89</accession>